<dbReference type="CDD" id="cd00130">
    <property type="entry name" value="PAS"/>
    <property type="match status" value="1"/>
</dbReference>
<dbReference type="InterPro" id="IPR013767">
    <property type="entry name" value="PAS_fold"/>
</dbReference>
<dbReference type="Proteomes" id="UP000190198">
    <property type="component" value="Unassembled WGS sequence"/>
</dbReference>
<dbReference type="PROSITE" id="PS50112">
    <property type="entry name" value="PAS"/>
    <property type="match status" value="1"/>
</dbReference>
<dbReference type="InterPro" id="IPR035965">
    <property type="entry name" value="PAS-like_dom_sf"/>
</dbReference>
<accession>A0A1T2KYZ9</accession>
<dbReference type="RefSeq" id="WP_078477483.1">
    <property type="nucleotide sequence ID" value="NZ_MPRK01000222.1"/>
</dbReference>
<keyword evidence="1" id="KW-0812">Transmembrane</keyword>
<dbReference type="NCBIfam" id="TIGR00229">
    <property type="entry name" value="sensory_box"/>
    <property type="match status" value="1"/>
</dbReference>
<dbReference type="OrthoDB" id="7991996at2"/>
<keyword evidence="1" id="KW-1133">Transmembrane helix</keyword>
<dbReference type="Pfam" id="PF00989">
    <property type="entry name" value="PAS"/>
    <property type="match status" value="1"/>
</dbReference>
<evidence type="ECO:0000259" key="2">
    <source>
        <dbReference type="PROSITE" id="PS50112"/>
    </source>
</evidence>
<keyword evidence="4" id="KW-1185">Reference proteome</keyword>
<dbReference type="AlphaFoldDB" id="A0A1T2KYZ9"/>
<organism evidence="3 4">
    <name type="scientific">Solemya elarraichensis gill symbiont</name>
    <dbReference type="NCBI Taxonomy" id="1918949"/>
    <lineage>
        <taxon>Bacteria</taxon>
        <taxon>Pseudomonadati</taxon>
        <taxon>Pseudomonadota</taxon>
        <taxon>Gammaproteobacteria</taxon>
        <taxon>sulfur-oxidizing symbionts</taxon>
    </lineage>
</organism>
<reference evidence="3 4" key="1">
    <citation type="submission" date="2016-11" db="EMBL/GenBank/DDBJ databases">
        <title>Mixed transmission modes and dynamic genome evolution in an obligate animal-bacterial symbiosis.</title>
        <authorList>
            <person name="Russell S.L."/>
            <person name="Corbett-Detig R.B."/>
            <person name="Cavanaugh C.M."/>
        </authorList>
    </citation>
    <scope>NUCLEOTIDE SEQUENCE [LARGE SCALE GENOMIC DNA]</scope>
    <source>
        <strain evidence="3">Sp-SM6</strain>
    </source>
</reference>
<feature type="domain" description="PAS" evidence="2">
    <location>
        <begin position="95"/>
        <end position="141"/>
    </location>
</feature>
<dbReference type="EMBL" id="MPRK01000222">
    <property type="protein sequence ID" value="OOZ38088.1"/>
    <property type="molecule type" value="Genomic_DNA"/>
</dbReference>
<sequence length="154" mass="17737">MTILNVGGAMQNQYADRSPYLILFIAVVLTVFSLSILWEFWAESYFSTTLEGEPESDNEKWRYVFTSTSFVVLSLILPTWLLWRKEQSSLDMMEYLNRAAAVYKHTRDGIMITDRKGRILSVNQSFTELTGYSESDAVGNNPKILRSYKHQACL</sequence>
<evidence type="ECO:0000313" key="4">
    <source>
        <dbReference type="Proteomes" id="UP000190198"/>
    </source>
</evidence>
<feature type="transmembrane region" description="Helical" evidence="1">
    <location>
        <begin position="61"/>
        <end position="83"/>
    </location>
</feature>
<evidence type="ECO:0000256" key="1">
    <source>
        <dbReference type="SAM" id="Phobius"/>
    </source>
</evidence>
<gene>
    <name evidence="3" type="ORF">BOW52_09375</name>
</gene>
<protein>
    <recommendedName>
        <fullName evidence="2">PAS domain-containing protein</fullName>
    </recommendedName>
</protein>
<name>A0A1T2KYZ9_9GAMM</name>
<dbReference type="Gene3D" id="3.30.450.20">
    <property type="entry name" value="PAS domain"/>
    <property type="match status" value="1"/>
</dbReference>
<proteinExistence type="predicted"/>
<keyword evidence="1" id="KW-0472">Membrane</keyword>
<evidence type="ECO:0000313" key="3">
    <source>
        <dbReference type="EMBL" id="OOZ38088.1"/>
    </source>
</evidence>
<dbReference type="InterPro" id="IPR000014">
    <property type="entry name" value="PAS"/>
</dbReference>
<dbReference type="SUPFAM" id="SSF55785">
    <property type="entry name" value="PYP-like sensor domain (PAS domain)"/>
    <property type="match status" value="1"/>
</dbReference>
<dbReference type="GO" id="GO:0006355">
    <property type="term" value="P:regulation of DNA-templated transcription"/>
    <property type="evidence" value="ECO:0007669"/>
    <property type="project" value="InterPro"/>
</dbReference>
<feature type="transmembrane region" description="Helical" evidence="1">
    <location>
        <begin position="20"/>
        <end position="41"/>
    </location>
</feature>
<comment type="caution">
    <text evidence="3">The sequence shown here is derived from an EMBL/GenBank/DDBJ whole genome shotgun (WGS) entry which is preliminary data.</text>
</comment>